<dbReference type="AlphaFoldDB" id="A0A0F9S061"/>
<protein>
    <recommendedName>
        <fullName evidence="2">Phasin domain-containing protein</fullName>
    </recommendedName>
</protein>
<proteinExistence type="predicted"/>
<evidence type="ECO:0008006" key="2">
    <source>
        <dbReference type="Google" id="ProtNLM"/>
    </source>
</evidence>
<dbReference type="EMBL" id="LAZR01003034">
    <property type="protein sequence ID" value="KKN22748.1"/>
    <property type="molecule type" value="Genomic_DNA"/>
</dbReference>
<name>A0A0F9S061_9ZZZZ</name>
<gene>
    <name evidence="1" type="ORF">LCGC14_0912090</name>
</gene>
<organism evidence="1">
    <name type="scientific">marine sediment metagenome</name>
    <dbReference type="NCBI Taxonomy" id="412755"/>
    <lineage>
        <taxon>unclassified sequences</taxon>
        <taxon>metagenomes</taxon>
        <taxon>ecological metagenomes</taxon>
    </lineage>
</organism>
<accession>A0A0F9S061</accession>
<evidence type="ECO:0000313" key="1">
    <source>
        <dbReference type="EMBL" id="KKN22748.1"/>
    </source>
</evidence>
<sequence length="144" mass="15683">MARVTPQEYAEKWGRRLKASGEDIRRGIDRVSVAPGEAAAQNQEALLTNFQEAVNSGLWAARVRGVTLQEWKDSAKNKGLPRIAQGVDAALPKMAAIAGPLLQAVDEAAAAANALPKVTLEDSIQRMTTFVREMHRRAPRRQGV</sequence>
<comment type="caution">
    <text evidence="1">The sequence shown here is derived from an EMBL/GenBank/DDBJ whole genome shotgun (WGS) entry which is preliminary data.</text>
</comment>
<reference evidence="1" key="1">
    <citation type="journal article" date="2015" name="Nature">
        <title>Complex archaea that bridge the gap between prokaryotes and eukaryotes.</title>
        <authorList>
            <person name="Spang A."/>
            <person name="Saw J.H."/>
            <person name="Jorgensen S.L."/>
            <person name="Zaremba-Niedzwiedzka K."/>
            <person name="Martijn J."/>
            <person name="Lind A.E."/>
            <person name="van Eijk R."/>
            <person name="Schleper C."/>
            <person name="Guy L."/>
            <person name="Ettema T.J."/>
        </authorList>
    </citation>
    <scope>NUCLEOTIDE SEQUENCE</scope>
</reference>